<evidence type="ECO:0000313" key="1">
    <source>
        <dbReference type="EMBL" id="SVD17455.1"/>
    </source>
</evidence>
<name>A0A382T6S7_9ZZZZ</name>
<gene>
    <name evidence="1" type="ORF">METZ01_LOCUS370309</name>
</gene>
<reference evidence="1" key="1">
    <citation type="submission" date="2018-05" db="EMBL/GenBank/DDBJ databases">
        <authorList>
            <person name="Lanie J.A."/>
            <person name="Ng W.-L."/>
            <person name="Kazmierczak K.M."/>
            <person name="Andrzejewski T.M."/>
            <person name="Davidsen T.M."/>
            <person name="Wayne K.J."/>
            <person name="Tettelin H."/>
            <person name="Glass J.I."/>
            <person name="Rusch D."/>
            <person name="Podicherti R."/>
            <person name="Tsui H.-C.T."/>
            <person name="Winkler M.E."/>
        </authorList>
    </citation>
    <scope>NUCLEOTIDE SEQUENCE</scope>
</reference>
<dbReference type="Gene3D" id="2.40.160.20">
    <property type="match status" value="1"/>
</dbReference>
<protein>
    <submittedName>
        <fullName evidence="1">Uncharacterized protein</fullName>
    </submittedName>
</protein>
<dbReference type="PANTHER" id="PTHR37315">
    <property type="entry name" value="UPF0311 PROTEIN BLR7842"/>
    <property type="match status" value="1"/>
</dbReference>
<dbReference type="Pfam" id="PF11578">
    <property type="entry name" value="DUF3237"/>
    <property type="match status" value="1"/>
</dbReference>
<sequence length="156" mass="17238">MTPPRSLDTEFLCTMRIRVLDSHIIDGIPGGTRRRIDLLGEGSVTGPRLNGTVLPGGVDALLTRNDGSLTPDVRLVVKTSDGSLIFVQYRGIRHGKPEMMDRIAAGEHISPTEYYLRNAPFFEASSGPYQWLNHIVSVGVGRREPDSAVYDIYEIL</sequence>
<proteinExistence type="inferred from homology"/>
<organism evidence="1">
    <name type="scientific">marine metagenome</name>
    <dbReference type="NCBI Taxonomy" id="408172"/>
    <lineage>
        <taxon>unclassified sequences</taxon>
        <taxon>metagenomes</taxon>
        <taxon>ecological metagenomes</taxon>
    </lineage>
</organism>
<dbReference type="HAMAP" id="MF_00775">
    <property type="entry name" value="UPF0311"/>
    <property type="match status" value="1"/>
</dbReference>
<dbReference type="AlphaFoldDB" id="A0A382T6S7"/>
<accession>A0A382T6S7</accession>
<dbReference type="InterPro" id="IPR020915">
    <property type="entry name" value="UPF0311"/>
</dbReference>
<dbReference type="EMBL" id="UINC01134121">
    <property type="protein sequence ID" value="SVD17455.1"/>
    <property type="molecule type" value="Genomic_DNA"/>
</dbReference>
<dbReference type="PANTHER" id="PTHR37315:SF1">
    <property type="entry name" value="UPF0311 PROTEIN BLR7842"/>
    <property type="match status" value="1"/>
</dbReference>